<name>A0A8J5H6D7_ZINOF</name>
<organism evidence="1 2">
    <name type="scientific">Zingiber officinale</name>
    <name type="common">Ginger</name>
    <name type="synonym">Amomum zingiber</name>
    <dbReference type="NCBI Taxonomy" id="94328"/>
    <lineage>
        <taxon>Eukaryota</taxon>
        <taxon>Viridiplantae</taxon>
        <taxon>Streptophyta</taxon>
        <taxon>Embryophyta</taxon>
        <taxon>Tracheophyta</taxon>
        <taxon>Spermatophyta</taxon>
        <taxon>Magnoliopsida</taxon>
        <taxon>Liliopsida</taxon>
        <taxon>Zingiberales</taxon>
        <taxon>Zingiberaceae</taxon>
        <taxon>Zingiber</taxon>
    </lineage>
</organism>
<keyword evidence="2" id="KW-1185">Reference proteome</keyword>
<accession>A0A8J5H6D7</accession>
<sequence length="67" mass="7649">MMWRIVAQVHNRIGLPIPVEVSMCLSLTASFRFLQRENCCRYGLSIQPALFAEDPQFRPSYSGSESL</sequence>
<dbReference type="EMBL" id="JACMSC010000006">
    <property type="protein sequence ID" value="KAG6517604.1"/>
    <property type="molecule type" value="Genomic_DNA"/>
</dbReference>
<reference evidence="1 2" key="1">
    <citation type="submission" date="2020-08" db="EMBL/GenBank/DDBJ databases">
        <title>Plant Genome Project.</title>
        <authorList>
            <person name="Zhang R.-G."/>
        </authorList>
    </citation>
    <scope>NUCLEOTIDE SEQUENCE [LARGE SCALE GENOMIC DNA]</scope>
    <source>
        <tissue evidence="1">Rhizome</tissue>
    </source>
</reference>
<proteinExistence type="predicted"/>
<evidence type="ECO:0000313" key="1">
    <source>
        <dbReference type="EMBL" id="KAG6517604.1"/>
    </source>
</evidence>
<dbReference type="AlphaFoldDB" id="A0A8J5H6D7"/>
<protein>
    <submittedName>
        <fullName evidence="1">Uncharacterized protein</fullName>
    </submittedName>
</protein>
<gene>
    <name evidence="1" type="ORF">ZIOFF_021000</name>
</gene>
<comment type="caution">
    <text evidence="1">The sequence shown here is derived from an EMBL/GenBank/DDBJ whole genome shotgun (WGS) entry which is preliminary data.</text>
</comment>
<evidence type="ECO:0000313" key="2">
    <source>
        <dbReference type="Proteomes" id="UP000734854"/>
    </source>
</evidence>
<dbReference type="Proteomes" id="UP000734854">
    <property type="component" value="Unassembled WGS sequence"/>
</dbReference>